<organism evidence="1 2">
    <name type="scientific">Helicobacter bilis ATCC 43879</name>
    <dbReference type="NCBI Taxonomy" id="613026"/>
    <lineage>
        <taxon>Bacteria</taxon>
        <taxon>Pseudomonadati</taxon>
        <taxon>Campylobacterota</taxon>
        <taxon>Epsilonproteobacteria</taxon>
        <taxon>Campylobacterales</taxon>
        <taxon>Helicobacteraceae</taxon>
        <taxon>Helicobacter</taxon>
    </lineage>
</organism>
<dbReference type="RefSeq" id="WP_020995629.1">
    <property type="nucleotide sequence ID" value="NZ_KI392035.1"/>
</dbReference>
<accession>T5LQ03</accession>
<dbReference type="EMBL" id="ACDN02000023">
    <property type="protein sequence ID" value="EQM94752.1"/>
    <property type="molecule type" value="Genomic_DNA"/>
</dbReference>
<keyword evidence="2" id="KW-1185">Reference proteome</keyword>
<comment type="caution">
    <text evidence="1">The sequence shown here is derived from an EMBL/GenBank/DDBJ whole genome shotgun (WGS) entry which is preliminary data.</text>
</comment>
<gene>
    <name evidence="1" type="ORF">HRAG_02433</name>
</gene>
<sequence length="41" mass="4997">MQVENLENLKQGTLLELLKDRETKIYRMIHYNMSIRYIGKL</sequence>
<reference evidence="1 2" key="1">
    <citation type="journal article" date="2014" name="Genome Announc.">
        <title>Draft genome sequences of six enterohepatic helicobacter species isolated from humans and one from rhesus macaques.</title>
        <authorList>
            <person name="Shen Z."/>
            <person name="Sheh A."/>
            <person name="Young S.K."/>
            <person name="Abouelliel A."/>
            <person name="Ward D.V."/>
            <person name="Earl A.M."/>
            <person name="Fox J.G."/>
        </authorList>
    </citation>
    <scope>NUCLEOTIDE SEQUENCE [LARGE SCALE GENOMIC DNA]</scope>
    <source>
        <strain evidence="1 2">ATCC 43879</strain>
    </source>
</reference>
<dbReference type="Proteomes" id="UP000005085">
    <property type="component" value="Unassembled WGS sequence"/>
</dbReference>
<protein>
    <submittedName>
        <fullName evidence="1">Uncharacterized protein</fullName>
    </submittedName>
</protein>
<dbReference type="AlphaFoldDB" id="T5LQ03"/>
<dbReference type="HOGENOM" id="CLU_3270968_0_0_7"/>
<proteinExistence type="predicted"/>
<name>T5LQ03_9HELI</name>
<evidence type="ECO:0000313" key="2">
    <source>
        <dbReference type="Proteomes" id="UP000005085"/>
    </source>
</evidence>
<evidence type="ECO:0000313" key="1">
    <source>
        <dbReference type="EMBL" id="EQM94752.1"/>
    </source>
</evidence>